<dbReference type="InterPro" id="IPR055170">
    <property type="entry name" value="GFO_IDH_MocA-like_dom"/>
</dbReference>
<dbReference type="SUPFAM" id="SSF51735">
    <property type="entry name" value="NAD(P)-binding Rossmann-fold domains"/>
    <property type="match status" value="1"/>
</dbReference>
<dbReference type="OrthoDB" id="9815825at2"/>
<dbReference type="InterPro" id="IPR036291">
    <property type="entry name" value="NAD(P)-bd_dom_sf"/>
</dbReference>
<dbReference type="InterPro" id="IPR050463">
    <property type="entry name" value="Gfo/Idh/MocA_oxidrdct_glycsds"/>
</dbReference>
<dbReference type="RefSeq" id="WP_089740564.1">
    <property type="nucleotide sequence ID" value="NZ_FOGL01000008.1"/>
</dbReference>
<dbReference type="EMBL" id="FOGL01000008">
    <property type="protein sequence ID" value="SER67311.1"/>
    <property type="molecule type" value="Genomic_DNA"/>
</dbReference>
<organism evidence="4 5">
    <name type="scientific">Gracilibacillus ureilyticus</name>
    <dbReference type="NCBI Taxonomy" id="531814"/>
    <lineage>
        <taxon>Bacteria</taxon>
        <taxon>Bacillati</taxon>
        <taxon>Bacillota</taxon>
        <taxon>Bacilli</taxon>
        <taxon>Bacillales</taxon>
        <taxon>Bacillaceae</taxon>
        <taxon>Gracilibacillus</taxon>
    </lineage>
</organism>
<dbReference type="Pfam" id="PF22725">
    <property type="entry name" value="GFO_IDH_MocA_C3"/>
    <property type="match status" value="1"/>
</dbReference>
<accession>A0A1H9R396</accession>
<protein>
    <submittedName>
        <fullName evidence="4">Predicted dehydrogenase</fullName>
    </submittedName>
</protein>
<dbReference type="InterPro" id="IPR000683">
    <property type="entry name" value="Gfo/Idh/MocA-like_OxRdtase_N"/>
</dbReference>
<gene>
    <name evidence="4" type="ORF">SAMN04487944_1088</name>
</gene>
<dbReference type="STRING" id="531814.SAMN04487944_1088"/>
<evidence type="ECO:0000259" key="3">
    <source>
        <dbReference type="Pfam" id="PF22725"/>
    </source>
</evidence>
<evidence type="ECO:0000313" key="5">
    <source>
        <dbReference type="Proteomes" id="UP000199687"/>
    </source>
</evidence>
<keyword evidence="1" id="KW-0560">Oxidoreductase</keyword>
<dbReference type="GO" id="GO:0000166">
    <property type="term" value="F:nucleotide binding"/>
    <property type="evidence" value="ECO:0007669"/>
    <property type="project" value="InterPro"/>
</dbReference>
<dbReference type="Proteomes" id="UP000199687">
    <property type="component" value="Unassembled WGS sequence"/>
</dbReference>
<dbReference type="Pfam" id="PF01408">
    <property type="entry name" value="GFO_IDH_MocA"/>
    <property type="match status" value="1"/>
</dbReference>
<dbReference type="SUPFAM" id="SSF55347">
    <property type="entry name" value="Glyceraldehyde-3-phosphate dehydrogenase-like, C-terminal domain"/>
    <property type="match status" value="1"/>
</dbReference>
<dbReference type="Gene3D" id="3.40.50.720">
    <property type="entry name" value="NAD(P)-binding Rossmann-like Domain"/>
    <property type="match status" value="1"/>
</dbReference>
<reference evidence="4 5" key="1">
    <citation type="submission" date="2016-10" db="EMBL/GenBank/DDBJ databases">
        <authorList>
            <person name="de Groot N.N."/>
        </authorList>
    </citation>
    <scope>NUCLEOTIDE SEQUENCE [LARGE SCALE GENOMIC DNA]</scope>
    <source>
        <strain evidence="4 5">CGMCC 1.7727</strain>
    </source>
</reference>
<dbReference type="PANTHER" id="PTHR43818">
    <property type="entry name" value="BCDNA.GH03377"/>
    <property type="match status" value="1"/>
</dbReference>
<feature type="domain" description="GFO/IDH/MocA-like oxidoreductase" evidence="3">
    <location>
        <begin position="130"/>
        <end position="264"/>
    </location>
</feature>
<sequence>MSELNVGIVGCGNISKIYLENAGRFGNYRIHAVADLIKEKAQARAEEFQIPKAYTTEELLEDPDIDLVINLTIPAVHKEIAIRALENGKHVYGEKPLAVTREDGKEIVDYAKAKGLFVGNAPDTFLGAGIQTCKKIIDDGLIGKPIAATAFMMIPGHERWHPDPAFYYKAGGGPLFDMGPYYLTALIALMGPVKRVTGSAQTTYPERTITSKEKYGQKIQVETPTQINSVLDFENGAVVSMITSFDTWHHRLPNMEIYGTEGSLIVPDPNTFGGPVYLRKKDDREWQEMPLTHGFADNSRGLGVADMVDAILNNRKARADGELANHVLDVMHGIHDSSEIDRHYYTESSCTQPDALPAGLDERYFTRALRNSGAE</sequence>
<proteinExistence type="predicted"/>
<evidence type="ECO:0000256" key="1">
    <source>
        <dbReference type="ARBA" id="ARBA00023002"/>
    </source>
</evidence>
<dbReference type="GO" id="GO:0016491">
    <property type="term" value="F:oxidoreductase activity"/>
    <property type="evidence" value="ECO:0007669"/>
    <property type="project" value="UniProtKB-KW"/>
</dbReference>
<evidence type="ECO:0000313" key="4">
    <source>
        <dbReference type="EMBL" id="SER67311.1"/>
    </source>
</evidence>
<keyword evidence="5" id="KW-1185">Reference proteome</keyword>
<dbReference type="PANTHER" id="PTHR43818:SF11">
    <property type="entry name" value="BCDNA.GH03377"/>
    <property type="match status" value="1"/>
</dbReference>
<feature type="domain" description="Gfo/Idh/MocA-like oxidoreductase N-terminal" evidence="2">
    <location>
        <begin position="4"/>
        <end position="118"/>
    </location>
</feature>
<name>A0A1H9R396_9BACI</name>
<dbReference type="Gene3D" id="3.30.360.10">
    <property type="entry name" value="Dihydrodipicolinate Reductase, domain 2"/>
    <property type="match status" value="1"/>
</dbReference>
<evidence type="ECO:0000259" key="2">
    <source>
        <dbReference type="Pfam" id="PF01408"/>
    </source>
</evidence>
<dbReference type="AlphaFoldDB" id="A0A1H9R396"/>